<keyword evidence="15" id="KW-1185">Reference proteome</keyword>
<dbReference type="GO" id="GO:0046872">
    <property type="term" value="F:metal ion binding"/>
    <property type="evidence" value="ECO:0007669"/>
    <property type="project" value="UniProtKB-UniRule"/>
</dbReference>
<keyword evidence="4 10" id="KW-0808">Transferase</keyword>
<reference evidence="14 15" key="1">
    <citation type="submission" date="2016-10" db="EMBL/GenBank/DDBJ databases">
        <authorList>
            <person name="de Groot N.N."/>
        </authorList>
    </citation>
    <scope>NUCLEOTIDE SEQUENCE [LARGE SCALE GENOMIC DNA]</scope>
    <source>
        <strain evidence="14 15">ATCC 51327</strain>
    </source>
</reference>
<evidence type="ECO:0000256" key="10">
    <source>
        <dbReference type="PIRNR" id="PIRNR006268"/>
    </source>
</evidence>
<keyword evidence="13" id="KW-0472">Membrane</keyword>
<dbReference type="InterPro" id="IPR003374">
    <property type="entry name" value="ApbE-like_sf"/>
</dbReference>
<evidence type="ECO:0000256" key="9">
    <source>
        <dbReference type="ARBA" id="ARBA00048540"/>
    </source>
</evidence>
<accession>A0A1I4JES6</accession>
<sequence>MFKQKYIYILVILLGAVFLLVGCSNQNKKLPEAKDSAFLMDTLVQMKAYGENAEAAVAESMDRIKFLEDLMSPTIESSEVYQLNNNPEQKVKLSPETEIVLEKALYYAKLTGGKFDPTVGALVDLWGIGTENARVPDQIEIEAALDSIGYQYLTIDDNHQAEIKKAGVKIDLGGIAKGFAADQVKKIVEKHNVKSAFVNLGGNVLVIGSKADGSKWRIGIQDPRKDRGNVMAIIETTDQTIVTSGNYERYFIKDGKLYHHILDPATGYPAESHLLSASIVSNSSFDADALSTAVYIMGVKAGLKFIENLPGVEAMFITDELNVYLSSGLKNKVEITSQDFNLIEGGN</sequence>
<dbReference type="InterPro" id="IPR024932">
    <property type="entry name" value="ApbE"/>
</dbReference>
<evidence type="ECO:0000256" key="3">
    <source>
        <dbReference type="ARBA" id="ARBA00022630"/>
    </source>
</evidence>
<keyword evidence="13" id="KW-0812">Transmembrane</keyword>
<dbReference type="EC" id="2.7.1.180" evidence="1 10"/>
<keyword evidence="5 10" id="KW-0479">Metal-binding</keyword>
<gene>
    <name evidence="14" type="ORF">SAMN02983006_01694</name>
</gene>
<keyword evidence="12" id="KW-1003">Cell membrane</keyword>
<keyword evidence="12" id="KW-0997">Cell inner membrane</keyword>
<comment type="similarity">
    <text evidence="10 12">Belongs to the ApbE family.</text>
</comment>
<dbReference type="GO" id="GO:0005886">
    <property type="term" value="C:plasma membrane"/>
    <property type="evidence" value="ECO:0007669"/>
    <property type="project" value="UniProtKB-SubCell"/>
</dbReference>
<comment type="function">
    <text evidence="12">Flavin transferase that catalyzes the transfer of the FMN moiety of FAD and its covalent binding to the hydroxyl group of a threonine residue in a target flavoprotein.</text>
</comment>
<keyword evidence="3 10" id="KW-0285">Flavoprotein</keyword>
<dbReference type="PROSITE" id="PS51257">
    <property type="entry name" value="PROKAR_LIPOPROTEIN"/>
    <property type="match status" value="1"/>
</dbReference>
<dbReference type="PANTHER" id="PTHR30040">
    <property type="entry name" value="THIAMINE BIOSYNTHESIS LIPOPROTEIN APBE"/>
    <property type="match status" value="1"/>
</dbReference>
<dbReference type="GO" id="GO:0016740">
    <property type="term" value="F:transferase activity"/>
    <property type="evidence" value="ECO:0007669"/>
    <property type="project" value="UniProtKB-UniRule"/>
</dbReference>
<feature type="transmembrane region" description="Helical" evidence="13">
    <location>
        <begin position="6"/>
        <end position="24"/>
    </location>
</feature>
<evidence type="ECO:0000256" key="11">
    <source>
        <dbReference type="PIRSR" id="PIRSR006268-2"/>
    </source>
</evidence>
<evidence type="ECO:0000256" key="12">
    <source>
        <dbReference type="RuleBase" id="RU363002"/>
    </source>
</evidence>
<dbReference type="PANTHER" id="PTHR30040:SF2">
    <property type="entry name" value="FAD:PROTEIN FMN TRANSFERASE"/>
    <property type="match status" value="1"/>
</dbReference>
<dbReference type="RefSeq" id="WP_089861786.1">
    <property type="nucleotide sequence ID" value="NZ_FOTI01000022.1"/>
</dbReference>
<keyword evidence="7 10" id="KW-0460">Magnesium</keyword>
<dbReference type="PIRSF" id="PIRSF006268">
    <property type="entry name" value="ApbE"/>
    <property type="match status" value="1"/>
</dbReference>
<dbReference type="Pfam" id="PF02424">
    <property type="entry name" value="ApbE"/>
    <property type="match status" value="1"/>
</dbReference>
<dbReference type="STRING" id="29563.SAMN02983006_01694"/>
<protein>
    <recommendedName>
        <fullName evidence="2 10">FAD:protein FMN transferase</fullName>
        <ecNumber evidence="1 10">2.7.1.180</ecNumber>
    </recommendedName>
    <alternativeName>
        <fullName evidence="8 10">Flavin transferase</fullName>
    </alternativeName>
</protein>
<evidence type="ECO:0000256" key="13">
    <source>
        <dbReference type="SAM" id="Phobius"/>
    </source>
</evidence>
<dbReference type="EMBL" id="FOTI01000022">
    <property type="protein sequence ID" value="SFL65075.1"/>
    <property type="molecule type" value="Genomic_DNA"/>
</dbReference>
<keyword evidence="12 14" id="KW-0449">Lipoprotein</keyword>
<comment type="cofactor">
    <cofactor evidence="11">
        <name>Mg(2+)</name>
        <dbReference type="ChEBI" id="CHEBI:18420"/>
    </cofactor>
    <cofactor evidence="11">
        <name>Mn(2+)</name>
        <dbReference type="ChEBI" id="CHEBI:29035"/>
    </cofactor>
    <text evidence="11">Magnesium. Can also use manganese.</text>
</comment>
<name>A0A1I4JES6_9FIRM</name>
<evidence type="ECO:0000256" key="5">
    <source>
        <dbReference type="ARBA" id="ARBA00022723"/>
    </source>
</evidence>
<proteinExistence type="inferred from homology"/>
<dbReference type="Gene3D" id="3.10.520.10">
    <property type="entry name" value="ApbE-like domains"/>
    <property type="match status" value="1"/>
</dbReference>
<dbReference type="OrthoDB" id="9778595at2"/>
<dbReference type="Proteomes" id="UP000199006">
    <property type="component" value="Unassembled WGS sequence"/>
</dbReference>
<feature type="binding site" evidence="11">
    <location>
        <position position="292"/>
    </location>
    <ligand>
        <name>Mg(2+)</name>
        <dbReference type="ChEBI" id="CHEBI:18420"/>
    </ligand>
</feature>
<feature type="binding site" evidence="11">
    <location>
        <position position="288"/>
    </location>
    <ligand>
        <name>Mg(2+)</name>
        <dbReference type="ChEBI" id="CHEBI:18420"/>
    </ligand>
</feature>
<dbReference type="SUPFAM" id="SSF143631">
    <property type="entry name" value="ApbE-like"/>
    <property type="match status" value="1"/>
</dbReference>
<evidence type="ECO:0000256" key="1">
    <source>
        <dbReference type="ARBA" id="ARBA00011955"/>
    </source>
</evidence>
<evidence type="ECO:0000313" key="15">
    <source>
        <dbReference type="Proteomes" id="UP000199006"/>
    </source>
</evidence>
<keyword evidence="6 10" id="KW-0274">FAD</keyword>
<comment type="catalytic activity">
    <reaction evidence="9 10 12">
        <text>L-threonyl-[protein] + FAD = FMN-L-threonyl-[protein] + AMP + H(+)</text>
        <dbReference type="Rhea" id="RHEA:36847"/>
        <dbReference type="Rhea" id="RHEA-COMP:11060"/>
        <dbReference type="Rhea" id="RHEA-COMP:11061"/>
        <dbReference type="ChEBI" id="CHEBI:15378"/>
        <dbReference type="ChEBI" id="CHEBI:30013"/>
        <dbReference type="ChEBI" id="CHEBI:57692"/>
        <dbReference type="ChEBI" id="CHEBI:74257"/>
        <dbReference type="ChEBI" id="CHEBI:456215"/>
        <dbReference type="EC" id="2.7.1.180"/>
    </reaction>
</comment>
<comment type="subcellular location">
    <subcellularLocation>
        <location evidence="12">Cell inner membrane</location>
        <topology evidence="12">Lipid-anchor</topology>
        <orientation evidence="12">Periplasmic side</orientation>
    </subcellularLocation>
</comment>
<evidence type="ECO:0000313" key="14">
    <source>
        <dbReference type="EMBL" id="SFL65075.1"/>
    </source>
</evidence>
<evidence type="ECO:0000256" key="7">
    <source>
        <dbReference type="ARBA" id="ARBA00022842"/>
    </source>
</evidence>
<keyword evidence="13" id="KW-1133">Transmembrane helix</keyword>
<dbReference type="AlphaFoldDB" id="A0A1I4JES6"/>
<feature type="binding site" evidence="11">
    <location>
        <position position="174"/>
    </location>
    <ligand>
        <name>Mg(2+)</name>
        <dbReference type="ChEBI" id="CHEBI:18420"/>
    </ligand>
</feature>
<organism evidence="14 15">
    <name type="scientific">Halanaerobium salsuginis</name>
    <dbReference type="NCBI Taxonomy" id="29563"/>
    <lineage>
        <taxon>Bacteria</taxon>
        <taxon>Bacillati</taxon>
        <taxon>Bacillota</taxon>
        <taxon>Clostridia</taxon>
        <taxon>Halanaerobiales</taxon>
        <taxon>Halanaerobiaceae</taxon>
        <taxon>Halanaerobium</taxon>
    </lineage>
</organism>
<evidence type="ECO:0000256" key="2">
    <source>
        <dbReference type="ARBA" id="ARBA00016337"/>
    </source>
</evidence>
<evidence type="ECO:0000256" key="6">
    <source>
        <dbReference type="ARBA" id="ARBA00022827"/>
    </source>
</evidence>
<evidence type="ECO:0000256" key="8">
    <source>
        <dbReference type="ARBA" id="ARBA00031306"/>
    </source>
</evidence>
<evidence type="ECO:0000256" key="4">
    <source>
        <dbReference type="ARBA" id="ARBA00022679"/>
    </source>
</evidence>